<keyword evidence="3" id="KW-1185">Reference proteome</keyword>
<dbReference type="GO" id="GO:0043021">
    <property type="term" value="F:ribonucleoprotein complex binding"/>
    <property type="evidence" value="ECO:0007669"/>
    <property type="project" value="TreeGrafter"/>
</dbReference>
<dbReference type="STRING" id="6205.A0A0R3WLV3"/>
<feature type="region of interest" description="Disordered" evidence="1">
    <location>
        <begin position="260"/>
        <end position="286"/>
    </location>
</feature>
<dbReference type="GO" id="GO:1990904">
    <property type="term" value="C:ribonucleoprotein complex"/>
    <property type="evidence" value="ECO:0007669"/>
    <property type="project" value="TreeGrafter"/>
</dbReference>
<dbReference type="InterPro" id="IPR040051">
    <property type="entry name" value="SECISBP2"/>
</dbReference>
<feature type="compositionally biased region" description="Basic residues" evidence="1">
    <location>
        <begin position="409"/>
        <end position="424"/>
    </location>
</feature>
<dbReference type="OrthoDB" id="263617at2759"/>
<dbReference type="Gene3D" id="3.30.1330.30">
    <property type="match status" value="1"/>
</dbReference>
<dbReference type="GO" id="GO:0003730">
    <property type="term" value="F:mRNA 3'-UTR binding"/>
    <property type="evidence" value="ECO:0007669"/>
    <property type="project" value="TreeGrafter"/>
</dbReference>
<feature type="region of interest" description="Disordered" evidence="1">
    <location>
        <begin position="401"/>
        <end position="424"/>
    </location>
</feature>
<protein>
    <submittedName>
        <fullName evidence="4">Ribosomal_L7Ae domain-containing protein</fullName>
    </submittedName>
</protein>
<dbReference type="Proteomes" id="UP000274429">
    <property type="component" value="Unassembled WGS sequence"/>
</dbReference>
<dbReference type="PANTHER" id="PTHR13284:SF4">
    <property type="entry name" value="C2H2-TYPE DOMAIN-CONTAINING PROTEIN"/>
    <property type="match status" value="1"/>
</dbReference>
<dbReference type="InterPro" id="IPR029064">
    <property type="entry name" value="Ribosomal_eL30-like_sf"/>
</dbReference>
<evidence type="ECO:0000313" key="3">
    <source>
        <dbReference type="Proteomes" id="UP000274429"/>
    </source>
</evidence>
<dbReference type="GO" id="GO:0035368">
    <property type="term" value="F:selenocysteine insertion sequence binding"/>
    <property type="evidence" value="ECO:0007669"/>
    <property type="project" value="InterPro"/>
</dbReference>
<dbReference type="WBParaSite" id="TTAC_0000174101-mRNA-1">
    <property type="protein sequence ID" value="TTAC_0000174101-mRNA-1"/>
    <property type="gene ID" value="TTAC_0000174101"/>
</dbReference>
<organism evidence="4">
    <name type="scientific">Hydatigena taeniaeformis</name>
    <name type="common">Feline tapeworm</name>
    <name type="synonym">Taenia taeniaeformis</name>
    <dbReference type="NCBI Taxonomy" id="6205"/>
    <lineage>
        <taxon>Eukaryota</taxon>
        <taxon>Metazoa</taxon>
        <taxon>Spiralia</taxon>
        <taxon>Lophotrochozoa</taxon>
        <taxon>Platyhelminthes</taxon>
        <taxon>Cestoda</taxon>
        <taxon>Eucestoda</taxon>
        <taxon>Cyclophyllidea</taxon>
        <taxon>Taeniidae</taxon>
        <taxon>Hydatigera</taxon>
    </lineage>
</organism>
<accession>A0A0R3WLV3</accession>
<gene>
    <name evidence="2" type="ORF">TTAC_LOCUS1728</name>
</gene>
<evidence type="ECO:0000313" key="2">
    <source>
        <dbReference type="EMBL" id="VDM18454.1"/>
    </source>
</evidence>
<dbReference type="SUPFAM" id="SSF55315">
    <property type="entry name" value="L30e-like"/>
    <property type="match status" value="1"/>
</dbReference>
<reference evidence="2 3" key="2">
    <citation type="submission" date="2018-11" db="EMBL/GenBank/DDBJ databases">
        <authorList>
            <consortium name="Pathogen Informatics"/>
        </authorList>
    </citation>
    <scope>NUCLEOTIDE SEQUENCE [LARGE SCALE GENOMIC DNA]</scope>
</reference>
<sequence>MNFPYEKPHCPSVPLQQYFLTTQIPGQHFICNHSNWYLQPTFYPMPTTECYFPLLFHDVGMSNTTSPMFSPLQTKGSEQNMPFFKTSNFEQPCSNNLNHKKNGEIIHSVVPGPGEATVLPMLGSETQSSYASQFGAASSSSASFPRVLGAGVKSSFTPHGEGNVKSLECRTSSMEALKVTFANDLPNNELALMSEAKVSHKPTKYPGSVRPLSGSSDEQKRVDDITERLSQRLHLEGPEPSTSSLQLPLEVIASSSLKFRSKRGKSHHKAKFESSQSLSHDKQADSPFLTAESHVSLCQFSQENPEHCPFLHLKAPAYFGRTGTLTSWAAVAAEAPNFRKSELRVLKRTEPLPPAAAPTPSTALPSRIKRRALRTQRDPRRGGHLTDFMKERMLLRYRSLLAQSTEPRRRGKERLTPKKKPHSHLKAGILRDRLVRSMLRQLTHSCEEHSTPAEATRNVVKIVLPVIPDLEAPIEEMVKKLAEFHDRAYKQRAGAPAKRKNARRIVCGFHEVVKGLKLNKLKFLIIANDLEKGAYEIEEESANQSEEAANLPKKSNALAKTLKQAVDMARERGCPVMLAFKRRYLQRLCHKGAAVSCVGVINVAGAEDMAKAIIEKYREAVDASGQQHLTVP</sequence>
<name>A0A0R3WLV3_HYDTA</name>
<dbReference type="PANTHER" id="PTHR13284">
    <property type="entry name" value="GH01354P"/>
    <property type="match status" value="1"/>
</dbReference>
<dbReference type="AlphaFoldDB" id="A0A0R3WLV3"/>
<evidence type="ECO:0000313" key="4">
    <source>
        <dbReference type="WBParaSite" id="TTAC_0000174101-mRNA-1"/>
    </source>
</evidence>
<proteinExistence type="predicted"/>
<feature type="compositionally biased region" description="Basic residues" evidence="1">
    <location>
        <begin position="260"/>
        <end position="270"/>
    </location>
</feature>
<reference evidence="4" key="1">
    <citation type="submission" date="2017-02" db="UniProtKB">
        <authorList>
            <consortium name="WormBaseParasite"/>
        </authorList>
    </citation>
    <scope>IDENTIFICATION</scope>
</reference>
<dbReference type="GO" id="GO:0005739">
    <property type="term" value="C:mitochondrion"/>
    <property type="evidence" value="ECO:0007669"/>
    <property type="project" value="TreeGrafter"/>
</dbReference>
<feature type="region of interest" description="Disordered" evidence="1">
    <location>
        <begin position="197"/>
        <end position="221"/>
    </location>
</feature>
<dbReference type="EMBL" id="UYWX01000473">
    <property type="protein sequence ID" value="VDM18454.1"/>
    <property type="molecule type" value="Genomic_DNA"/>
</dbReference>
<evidence type="ECO:0000256" key="1">
    <source>
        <dbReference type="SAM" id="MobiDB-lite"/>
    </source>
</evidence>